<dbReference type="InterPro" id="IPR029062">
    <property type="entry name" value="Class_I_gatase-like"/>
</dbReference>
<dbReference type="AlphaFoldDB" id="A0LR51"/>
<dbReference type="PANTHER" id="PTHR40469">
    <property type="entry name" value="SECRETED GLYCOSYL HYDROLASE"/>
    <property type="match status" value="1"/>
</dbReference>
<evidence type="ECO:0000313" key="3">
    <source>
        <dbReference type="Proteomes" id="UP000008221"/>
    </source>
</evidence>
<dbReference type="SUPFAM" id="SSF52317">
    <property type="entry name" value="Class I glutamine amidotransferase-like"/>
    <property type="match status" value="1"/>
</dbReference>
<dbReference type="RefSeq" id="WP_011718975.1">
    <property type="nucleotide sequence ID" value="NC_008578.1"/>
</dbReference>
<dbReference type="InParanoid" id="A0LR51"/>
<proteinExistence type="predicted"/>
<dbReference type="Proteomes" id="UP000008221">
    <property type="component" value="Chromosome"/>
</dbReference>
<evidence type="ECO:0000313" key="2">
    <source>
        <dbReference type="EMBL" id="ABK51911.1"/>
    </source>
</evidence>
<organism evidence="2 3">
    <name type="scientific">Acidothermus cellulolyticus (strain ATCC 43068 / DSM 8971 / 11B)</name>
    <dbReference type="NCBI Taxonomy" id="351607"/>
    <lineage>
        <taxon>Bacteria</taxon>
        <taxon>Bacillati</taxon>
        <taxon>Actinomycetota</taxon>
        <taxon>Actinomycetes</taxon>
        <taxon>Acidothermales</taxon>
        <taxon>Acidothermaceae</taxon>
        <taxon>Acidothermus</taxon>
    </lineage>
</organism>
<dbReference type="Gene3D" id="3.40.50.880">
    <property type="match status" value="1"/>
</dbReference>
<dbReference type="STRING" id="351607.Acel_0136"/>
<dbReference type="Pfam" id="PF06283">
    <property type="entry name" value="ThuA"/>
    <property type="match status" value="1"/>
</dbReference>
<dbReference type="HOGENOM" id="CLU_100195_0_0_11"/>
<dbReference type="InterPro" id="IPR029010">
    <property type="entry name" value="ThuA-like"/>
</dbReference>
<sequence>MDTTNGTQRALVVRGGWEGHQPAACTDLFLPCLREHGFDVLVREDLEVYADTELLRSFSLIVQCWTGGALTPDQEDGLVGAVTRGAGFAGWHGGVLATFDAAYRYQFMVGGHFVAHPGDFVDYRVDITGDHPIVSGVDGFDVHTEQYFCHVDPTLRVHATTTFNGGHGAPDTAGAVMPVVWTRRFQKGKVFVCTLGHSPEDLLVPQTRRIVERGLLWAGSAAYGD</sequence>
<protein>
    <recommendedName>
        <fullName evidence="1">ThuA-like domain-containing protein</fullName>
    </recommendedName>
</protein>
<evidence type="ECO:0000259" key="1">
    <source>
        <dbReference type="Pfam" id="PF06283"/>
    </source>
</evidence>
<dbReference type="KEGG" id="ace:Acel_0136"/>
<gene>
    <name evidence="2" type="ordered locus">Acel_0136</name>
</gene>
<keyword evidence="3" id="KW-1185">Reference proteome</keyword>
<dbReference type="PANTHER" id="PTHR40469:SF2">
    <property type="entry name" value="GALACTOSE-BINDING DOMAIN-LIKE SUPERFAMILY PROTEIN"/>
    <property type="match status" value="1"/>
</dbReference>
<name>A0LR51_ACIC1</name>
<accession>A0LR51</accession>
<reference evidence="2 3" key="1">
    <citation type="journal article" date="2009" name="Genome Res.">
        <title>Complete genome of the cellulolytic thermophile Acidothermus cellulolyticus 11B provides insights into its ecophysiological and evolutionary adaptations.</title>
        <authorList>
            <person name="Barabote R.D."/>
            <person name="Xie G."/>
            <person name="Leu D.H."/>
            <person name="Normand P."/>
            <person name="Necsulea A."/>
            <person name="Daubin V."/>
            <person name="Medigue C."/>
            <person name="Adney W.S."/>
            <person name="Xu X.C."/>
            <person name="Lapidus A."/>
            <person name="Parales R.E."/>
            <person name="Detter C."/>
            <person name="Pujic P."/>
            <person name="Bruce D."/>
            <person name="Lavire C."/>
            <person name="Challacombe J.F."/>
            <person name="Brettin T.S."/>
            <person name="Berry A.M."/>
        </authorList>
    </citation>
    <scope>NUCLEOTIDE SEQUENCE [LARGE SCALE GENOMIC DNA]</scope>
    <source>
        <strain evidence="3">ATCC 43068 / DSM 8971 / 11B</strain>
    </source>
</reference>
<dbReference type="EMBL" id="CP000481">
    <property type="protein sequence ID" value="ABK51911.1"/>
    <property type="molecule type" value="Genomic_DNA"/>
</dbReference>
<dbReference type="OrthoDB" id="9785923at2"/>
<dbReference type="eggNOG" id="COG3828">
    <property type="taxonomic scope" value="Bacteria"/>
</dbReference>
<feature type="domain" description="ThuA-like" evidence="1">
    <location>
        <begin position="9"/>
        <end position="218"/>
    </location>
</feature>